<gene>
    <name evidence="8" type="ORF">Dpo_3c00380</name>
</gene>
<dbReference type="RefSeq" id="WP_006965219.1">
    <property type="nucleotide sequence ID" value="NZ_APJX01000003.1"/>
</dbReference>
<evidence type="ECO:0000256" key="4">
    <source>
        <dbReference type="ARBA" id="ARBA00022989"/>
    </source>
</evidence>
<proteinExistence type="inferred from homology"/>
<comment type="similarity">
    <text evidence="2">Belongs to the EamA transporter family.</text>
</comment>
<evidence type="ECO:0000313" key="9">
    <source>
        <dbReference type="Proteomes" id="UP000014216"/>
    </source>
</evidence>
<evidence type="ECO:0000256" key="1">
    <source>
        <dbReference type="ARBA" id="ARBA00004141"/>
    </source>
</evidence>
<feature type="transmembrane region" description="Helical" evidence="6">
    <location>
        <begin position="251"/>
        <end position="270"/>
    </location>
</feature>
<feature type="transmembrane region" description="Helical" evidence="6">
    <location>
        <begin position="40"/>
        <end position="60"/>
    </location>
</feature>
<keyword evidence="4 6" id="KW-1133">Transmembrane helix</keyword>
<feature type="transmembrane region" description="Helical" evidence="6">
    <location>
        <begin position="276"/>
        <end position="293"/>
    </location>
</feature>
<feature type="transmembrane region" description="Helical" evidence="6">
    <location>
        <begin position="127"/>
        <end position="148"/>
    </location>
</feature>
<keyword evidence="5 6" id="KW-0472">Membrane</keyword>
<evidence type="ECO:0000256" key="6">
    <source>
        <dbReference type="SAM" id="Phobius"/>
    </source>
</evidence>
<feature type="transmembrane region" description="Helical" evidence="6">
    <location>
        <begin position="190"/>
        <end position="209"/>
    </location>
</feature>
<evidence type="ECO:0000313" key="8">
    <source>
        <dbReference type="EMBL" id="EMS79896.1"/>
    </source>
</evidence>
<dbReference type="PATRIC" id="fig|1286635.3.peg.1598"/>
<feature type="domain" description="EamA" evidence="7">
    <location>
        <begin position="157"/>
        <end position="293"/>
    </location>
</feature>
<evidence type="ECO:0000256" key="2">
    <source>
        <dbReference type="ARBA" id="ARBA00007362"/>
    </source>
</evidence>
<name>S0G670_9BACT</name>
<dbReference type="InterPro" id="IPR000620">
    <property type="entry name" value="EamA_dom"/>
</dbReference>
<dbReference type="Pfam" id="PF00892">
    <property type="entry name" value="EamA"/>
    <property type="match status" value="2"/>
</dbReference>
<dbReference type="SUPFAM" id="SSF103481">
    <property type="entry name" value="Multidrug resistance efflux transporter EmrE"/>
    <property type="match status" value="2"/>
</dbReference>
<dbReference type="InterPro" id="IPR037185">
    <property type="entry name" value="EmrE-like"/>
</dbReference>
<keyword evidence="9" id="KW-1185">Reference proteome</keyword>
<dbReference type="PANTHER" id="PTHR32322:SF2">
    <property type="entry name" value="EAMA DOMAIN-CONTAINING PROTEIN"/>
    <property type="match status" value="1"/>
</dbReference>
<protein>
    <submittedName>
        <fullName evidence="8">Permease of the drug/metabolite transporter superfamily, DUF6 family</fullName>
    </submittedName>
</protein>
<feature type="transmembrane region" description="Helical" evidence="6">
    <location>
        <begin position="215"/>
        <end position="239"/>
    </location>
</feature>
<dbReference type="GO" id="GO:0016020">
    <property type="term" value="C:membrane"/>
    <property type="evidence" value="ECO:0007669"/>
    <property type="project" value="UniProtKB-SubCell"/>
</dbReference>
<dbReference type="OrthoDB" id="5414975at2"/>
<sequence length="295" mass="32155">MKPDTSTIDIRAMALLIILCASWGLNQVAIKAAVADIPPVLQAGIRSMGATCLMLVWMTIKKKSLLEKDGTLLWGLICGLLFSAEFVLIYWGLEFTNASRSTIFLNTSPFVVALGAHLFIRAEYLSRIQIIGMVLAFAGILVAFHESLNLPDSGMIKGDIMLMGAAVFWGATTVVIKASPLAKVYPGKVLLYQLGVSAVILPVASIFLGEPPVQALTPLVISSLIYQTVWVAFFTYVTWFWLIRTYPVSRLAPFTFLTPLFGVLAGSWLLGETVTIYLLCALAMVGAGIYLVNRR</sequence>
<dbReference type="Proteomes" id="UP000014216">
    <property type="component" value="Unassembled WGS sequence"/>
</dbReference>
<dbReference type="EMBL" id="APJX01000003">
    <property type="protein sequence ID" value="EMS79896.1"/>
    <property type="molecule type" value="Genomic_DNA"/>
</dbReference>
<organism evidence="8 9">
    <name type="scientific">Desulfotignum phosphitoxidans DSM 13687</name>
    <dbReference type="NCBI Taxonomy" id="1286635"/>
    <lineage>
        <taxon>Bacteria</taxon>
        <taxon>Pseudomonadati</taxon>
        <taxon>Thermodesulfobacteriota</taxon>
        <taxon>Desulfobacteria</taxon>
        <taxon>Desulfobacterales</taxon>
        <taxon>Desulfobacteraceae</taxon>
        <taxon>Desulfotignum</taxon>
    </lineage>
</organism>
<comment type="subcellular location">
    <subcellularLocation>
        <location evidence="1">Membrane</location>
        <topology evidence="1">Multi-pass membrane protein</topology>
    </subcellularLocation>
</comment>
<dbReference type="InterPro" id="IPR050638">
    <property type="entry name" value="AA-Vitamin_Transporters"/>
</dbReference>
<accession>S0G670</accession>
<dbReference type="AlphaFoldDB" id="S0G670"/>
<feature type="transmembrane region" description="Helical" evidence="6">
    <location>
        <begin position="103"/>
        <end position="120"/>
    </location>
</feature>
<keyword evidence="3 6" id="KW-0812">Transmembrane</keyword>
<evidence type="ECO:0000256" key="5">
    <source>
        <dbReference type="ARBA" id="ARBA00023136"/>
    </source>
</evidence>
<feature type="transmembrane region" description="Helical" evidence="6">
    <location>
        <begin position="160"/>
        <end position="178"/>
    </location>
</feature>
<comment type="caution">
    <text evidence="8">The sequence shown here is derived from an EMBL/GenBank/DDBJ whole genome shotgun (WGS) entry which is preliminary data.</text>
</comment>
<feature type="domain" description="EamA" evidence="7">
    <location>
        <begin position="12"/>
        <end position="143"/>
    </location>
</feature>
<reference evidence="8 9" key="1">
    <citation type="journal article" date="2013" name="Genome Announc.">
        <title>Draft Genome Sequence of Desulfotignum phosphitoxidans DSM 13687 Strain FiPS-3.</title>
        <authorList>
            <person name="Poehlein A."/>
            <person name="Daniel R."/>
            <person name="Simeonova D.D."/>
        </authorList>
    </citation>
    <scope>NUCLEOTIDE SEQUENCE [LARGE SCALE GENOMIC DNA]</scope>
    <source>
        <strain evidence="8 9">DSM 13687</strain>
    </source>
</reference>
<dbReference type="PANTHER" id="PTHR32322">
    <property type="entry name" value="INNER MEMBRANE TRANSPORTER"/>
    <property type="match status" value="1"/>
</dbReference>
<feature type="transmembrane region" description="Helical" evidence="6">
    <location>
        <begin position="72"/>
        <end position="91"/>
    </location>
</feature>
<feature type="transmembrane region" description="Helical" evidence="6">
    <location>
        <begin position="12"/>
        <end position="34"/>
    </location>
</feature>
<evidence type="ECO:0000256" key="3">
    <source>
        <dbReference type="ARBA" id="ARBA00022692"/>
    </source>
</evidence>
<evidence type="ECO:0000259" key="7">
    <source>
        <dbReference type="Pfam" id="PF00892"/>
    </source>
</evidence>